<dbReference type="GO" id="GO:0045944">
    <property type="term" value="P:positive regulation of transcription by RNA polymerase II"/>
    <property type="evidence" value="ECO:0007669"/>
    <property type="project" value="TreeGrafter"/>
</dbReference>
<dbReference type="PANTHER" id="PTHR48249:SF3">
    <property type="entry name" value="MEDIATOR OF RNA POLYMERASE II TRANSCRIPTION SUBUNIT 13"/>
    <property type="match status" value="1"/>
</dbReference>
<dbReference type="InParanoid" id="A0A6L2PHN0"/>
<dbReference type="AlphaFoldDB" id="A0A6L2PHN0"/>
<protein>
    <recommendedName>
        <fullName evidence="3">Mediator of RNA polymerase II transcription subunit 13</fullName>
    </recommendedName>
</protein>
<keyword evidence="4" id="KW-0678">Repressor</keyword>
<name>A0A6L2PHN0_COPFO</name>
<evidence type="ECO:0000256" key="5">
    <source>
        <dbReference type="ARBA" id="ARBA00023015"/>
    </source>
</evidence>
<organism evidence="8 9">
    <name type="scientific">Coptotermes formosanus</name>
    <name type="common">Formosan subterranean termite</name>
    <dbReference type="NCBI Taxonomy" id="36987"/>
    <lineage>
        <taxon>Eukaryota</taxon>
        <taxon>Metazoa</taxon>
        <taxon>Ecdysozoa</taxon>
        <taxon>Arthropoda</taxon>
        <taxon>Hexapoda</taxon>
        <taxon>Insecta</taxon>
        <taxon>Pterygota</taxon>
        <taxon>Neoptera</taxon>
        <taxon>Polyneoptera</taxon>
        <taxon>Dictyoptera</taxon>
        <taxon>Blattodea</taxon>
        <taxon>Blattoidea</taxon>
        <taxon>Termitoidae</taxon>
        <taxon>Rhinotermitidae</taxon>
        <taxon>Coptotermes</taxon>
    </lineage>
</organism>
<comment type="subcellular location">
    <subcellularLocation>
        <location evidence="1">Nucleus</location>
    </subcellularLocation>
</comment>
<evidence type="ECO:0000256" key="2">
    <source>
        <dbReference type="ARBA" id="ARBA00009354"/>
    </source>
</evidence>
<feature type="non-terminal residue" evidence="8">
    <location>
        <position position="1"/>
    </location>
</feature>
<evidence type="ECO:0000256" key="6">
    <source>
        <dbReference type="ARBA" id="ARBA00023163"/>
    </source>
</evidence>
<keyword evidence="5" id="KW-0805">Transcription regulation</keyword>
<dbReference type="PANTHER" id="PTHR48249">
    <property type="entry name" value="MEDIATOR OF RNA POLYMERASE II TRANSCRIPTION SUBUNIT 13"/>
    <property type="match status" value="1"/>
</dbReference>
<gene>
    <name evidence="8" type="ORF">Cfor_06848</name>
</gene>
<evidence type="ECO:0000256" key="3">
    <source>
        <dbReference type="ARBA" id="ARBA00019618"/>
    </source>
</evidence>
<evidence type="ECO:0000256" key="7">
    <source>
        <dbReference type="ARBA" id="ARBA00023242"/>
    </source>
</evidence>
<dbReference type="EMBL" id="BLKM01000350">
    <property type="protein sequence ID" value="GFG32069.1"/>
    <property type="molecule type" value="Genomic_DNA"/>
</dbReference>
<accession>A0A6L2PHN0</accession>
<comment type="similarity">
    <text evidence="2">Belongs to the Mediator complex subunit 13 family.</text>
</comment>
<dbReference type="Proteomes" id="UP000502823">
    <property type="component" value="Unassembled WGS sequence"/>
</dbReference>
<dbReference type="GO" id="GO:0003713">
    <property type="term" value="F:transcription coactivator activity"/>
    <property type="evidence" value="ECO:0007669"/>
    <property type="project" value="TreeGrafter"/>
</dbReference>
<evidence type="ECO:0000256" key="4">
    <source>
        <dbReference type="ARBA" id="ARBA00022491"/>
    </source>
</evidence>
<evidence type="ECO:0000256" key="1">
    <source>
        <dbReference type="ARBA" id="ARBA00004123"/>
    </source>
</evidence>
<evidence type="ECO:0000313" key="8">
    <source>
        <dbReference type="EMBL" id="GFG32069.1"/>
    </source>
</evidence>
<keyword evidence="9" id="KW-1185">Reference proteome</keyword>
<sequence>TDLCGIKWRKLVCGDCNFSSEPLDDPVLASFSRCLAGDILCVWRRVATQQPTSAAGAHSANQGAGGLFDSIGLPPGLGGPGPAAGGQNQHPPLSLHAAKELWIFWYGEEPDLSGLVSPELIAAVVTNKANGASMLSMCPDVCETTLSRRVQRTDQEGNPPAYRQRHL</sequence>
<comment type="caution">
    <text evidence="8">The sequence shown here is derived from an EMBL/GenBank/DDBJ whole genome shotgun (WGS) entry which is preliminary data.</text>
</comment>
<reference evidence="9" key="1">
    <citation type="submission" date="2020-01" db="EMBL/GenBank/DDBJ databases">
        <title>Draft genome sequence of the Termite Coptotermes fromosanus.</title>
        <authorList>
            <person name="Itakura S."/>
            <person name="Yosikawa Y."/>
            <person name="Umezawa K."/>
        </authorList>
    </citation>
    <scope>NUCLEOTIDE SEQUENCE [LARGE SCALE GENOMIC DNA]</scope>
</reference>
<keyword evidence="6" id="KW-0804">Transcription</keyword>
<dbReference type="InterPro" id="IPR051139">
    <property type="entry name" value="Mediator_complx_sub13"/>
</dbReference>
<dbReference type="GO" id="GO:0016592">
    <property type="term" value="C:mediator complex"/>
    <property type="evidence" value="ECO:0007669"/>
    <property type="project" value="TreeGrafter"/>
</dbReference>
<dbReference type="OrthoDB" id="103819at2759"/>
<evidence type="ECO:0000313" key="9">
    <source>
        <dbReference type="Proteomes" id="UP000502823"/>
    </source>
</evidence>
<proteinExistence type="inferred from homology"/>
<keyword evidence="7" id="KW-0539">Nucleus</keyword>